<dbReference type="EMBL" id="REGN01004212">
    <property type="protein sequence ID" value="RNA18576.1"/>
    <property type="molecule type" value="Genomic_DNA"/>
</dbReference>
<dbReference type="Pfam" id="PF00887">
    <property type="entry name" value="ACBP"/>
    <property type="match status" value="1"/>
</dbReference>
<feature type="compositionally biased region" description="Polar residues" evidence="2">
    <location>
        <begin position="251"/>
        <end position="262"/>
    </location>
</feature>
<dbReference type="PANTHER" id="PTHR22973:SF12">
    <property type="entry name" value="LD35087P"/>
    <property type="match status" value="1"/>
</dbReference>
<accession>A0A3M7R4V2</accession>
<evidence type="ECO:0000313" key="5">
    <source>
        <dbReference type="Proteomes" id="UP000276133"/>
    </source>
</evidence>
<evidence type="ECO:0000259" key="3">
    <source>
        <dbReference type="PROSITE" id="PS51228"/>
    </source>
</evidence>
<dbReference type="OrthoDB" id="5839451at2759"/>
<feature type="region of interest" description="Disordered" evidence="2">
    <location>
        <begin position="219"/>
        <end position="262"/>
    </location>
</feature>
<dbReference type="PROSITE" id="PS51228">
    <property type="entry name" value="ACB_2"/>
    <property type="match status" value="1"/>
</dbReference>
<sequence length="262" mass="31367">MEKSVTETVDCGIMSVEDVYRLAREFLKAKEGTKALNLSYEDRNMINVLSKQAFYGKFDETKIKVGFLDLVGKDRVQLWKSLSNLTREEAMNRYIQLINKVCPLFYAHLEAHKRNLEDEKNRLKLKEEEQHREKEMMEQKEKKLKEEDLKLMEENKKKREEIQRKQIQEALNQQTYPHFKAYAEQQHPNNPQAQEELIKQLQEQHFEQYMSQVYQQQLIHQQQQAEQLRALKKSQKKQEQQTEEELKKLSINETAPSVNHES</sequence>
<comment type="caution">
    <text evidence="4">The sequence shown here is derived from an EMBL/GenBank/DDBJ whole genome shotgun (WGS) entry which is preliminary data.</text>
</comment>
<dbReference type="GO" id="GO:0000062">
    <property type="term" value="F:fatty-acyl-CoA binding"/>
    <property type="evidence" value="ECO:0007669"/>
    <property type="project" value="InterPro"/>
</dbReference>
<dbReference type="AlphaFoldDB" id="A0A3M7R4V2"/>
<reference evidence="4 5" key="1">
    <citation type="journal article" date="2018" name="Sci. Rep.">
        <title>Genomic signatures of local adaptation to the degree of environmental predictability in rotifers.</title>
        <authorList>
            <person name="Franch-Gras L."/>
            <person name="Hahn C."/>
            <person name="Garcia-Roger E.M."/>
            <person name="Carmona M.J."/>
            <person name="Serra M."/>
            <person name="Gomez A."/>
        </authorList>
    </citation>
    <scope>NUCLEOTIDE SEQUENCE [LARGE SCALE GENOMIC DNA]</scope>
    <source>
        <strain evidence="4">HYR1</strain>
    </source>
</reference>
<evidence type="ECO:0000256" key="1">
    <source>
        <dbReference type="SAM" id="Coils"/>
    </source>
</evidence>
<feature type="non-terminal residue" evidence="4">
    <location>
        <position position="262"/>
    </location>
</feature>
<proteinExistence type="predicted"/>
<keyword evidence="1" id="KW-0175">Coiled coil</keyword>
<evidence type="ECO:0000256" key="2">
    <source>
        <dbReference type="SAM" id="MobiDB-lite"/>
    </source>
</evidence>
<feature type="coiled-coil region" evidence="1">
    <location>
        <begin position="106"/>
        <end position="165"/>
    </location>
</feature>
<dbReference type="PANTHER" id="PTHR22973">
    <property type="entry name" value="LD35087P"/>
    <property type="match status" value="1"/>
</dbReference>
<feature type="compositionally biased region" description="Basic and acidic residues" evidence="2">
    <location>
        <begin position="236"/>
        <end position="250"/>
    </location>
</feature>
<protein>
    <submittedName>
        <fullName evidence="4">Golgi resident GCP60</fullName>
    </submittedName>
</protein>
<dbReference type="STRING" id="10195.A0A3M7R4V2"/>
<dbReference type="InterPro" id="IPR014352">
    <property type="entry name" value="FERM/acyl-CoA-bd_prot_sf"/>
</dbReference>
<feature type="domain" description="ACB" evidence="3">
    <location>
        <begin position="16"/>
        <end position="107"/>
    </location>
</feature>
<dbReference type="InterPro" id="IPR035984">
    <property type="entry name" value="Acyl-CoA-binding_sf"/>
</dbReference>
<evidence type="ECO:0000313" key="4">
    <source>
        <dbReference type="EMBL" id="RNA18576.1"/>
    </source>
</evidence>
<dbReference type="GO" id="GO:0000139">
    <property type="term" value="C:Golgi membrane"/>
    <property type="evidence" value="ECO:0007669"/>
    <property type="project" value="TreeGrafter"/>
</dbReference>
<dbReference type="InterPro" id="IPR000582">
    <property type="entry name" value="Acyl-CoA-binding_protein"/>
</dbReference>
<dbReference type="SUPFAM" id="SSF47027">
    <property type="entry name" value="Acyl-CoA binding protein"/>
    <property type="match status" value="1"/>
</dbReference>
<keyword evidence="5" id="KW-1185">Reference proteome</keyword>
<dbReference type="Proteomes" id="UP000276133">
    <property type="component" value="Unassembled WGS sequence"/>
</dbReference>
<organism evidence="4 5">
    <name type="scientific">Brachionus plicatilis</name>
    <name type="common">Marine rotifer</name>
    <name type="synonym">Brachionus muelleri</name>
    <dbReference type="NCBI Taxonomy" id="10195"/>
    <lineage>
        <taxon>Eukaryota</taxon>
        <taxon>Metazoa</taxon>
        <taxon>Spiralia</taxon>
        <taxon>Gnathifera</taxon>
        <taxon>Rotifera</taxon>
        <taxon>Eurotatoria</taxon>
        <taxon>Monogononta</taxon>
        <taxon>Pseudotrocha</taxon>
        <taxon>Ploima</taxon>
        <taxon>Brachionidae</taxon>
        <taxon>Brachionus</taxon>
    </lineage>
</organism>
<dbReference type="Gene3D" id="1.20.80.10">
    <property type="match status" value="1"/>
</dbReference>
<name>A0A3M7R4V2_BRAPC</name>
<gene>
    <name evidence="4" type="ORF">BpHYR1_010169</name>
</gene>
<dbReference type="InterPro" id="IPR052269">
    <property type="entry name" value="Golgi-PI4KB_interaction"/>
</dbReference>